<dbReference type="PANTHER" id="PTHR30093">
    <property type="entry name" value="GENERAL SECRETION PATHWAY PROTEIN G"/>
    <property type="match status" value="1"/>
</dbReference>
<accession>A0AAX2LTM1</accession>
<gene>
    <name evidence="2" type="primary">fimA</name>
    <name evidence="2" type="ORF">NCTC11327_02108</name>
</gene>
<sequence>MEMIRTNRCNRRQSDSLGMTLIELMIAVVIIGILSGIAYPAYTGYVKEGHRKQVMADMVKIQLYLEEHYNSGYSTAGVLSGGACTLCSSDTDRYSVGVTVSSSGYTITATPQANKGQNLDKCAGSTYSQLSLRSTGLAEPVTCWQ</sequence>
<proteinExistence type="predicted"/>
<keyword evidence="1" id="KW-1133">Transmembrane helix</keyword>
<dbReference type="PANTHER" id="PTHR30093:SF47">
    <property type="entry name" value="TYPE IV PILUS NON-CORE MINOR PILIN PILE"/>
    <property type="match status" value="1"/>
</dbReference>
<protein>
    <submittedName>
        <fullName evidence="2">Type IV pilus assembly protein PilE</fullName>
    </submittedName>
</protein>
<dbReference type="GeneID" id="29386216"/>
<dbReference type="Pfam" id="PF16732">
    <property type="entry name" value="ComP_DUS"/>
    <property type="match status" value="1"/>
</dbReference>
<dbReference type="RefSeq" id="WP_024374100.1">
    <property type="nucleotide sequence ID" value="NZ_CABLBX010000011.1"/>
</dbReference>
<dbReference type="GO" id="GO:0043683">
    <property type="term" value="P:type IV pilus assembly"/>
    <property type="evidence" value="ECO:0007669"/>
    <property type="project" value="InterPro"/>
</dbReference>
<organism evidence="2 3">
    <name type="scientific">Vibrio fluvialis</name>
    <dbReference type="NCBI Taxonomy" id="676"/>
    <lineage>
        <taxon>Bacteria</taxon>
        <taxon>Pseudomonadati</taxon>
        <taxon>Pseudomonadota</taxon>
        <taxon>Gammaproteobacteria</taxon>
        <taxon>Vibrionales</taxon>
        <taxon>Vibrionaceae</taxon>
        <taxon>Vibrio</taxon>
    </lineage>
</organism>
<dbReference type="Pfam" id="PF07963">
    <property type="entry name" value="N_methyl"/>
    <property type="match status" value="1"/>
</dbReference>
<comment type="caution">
    <text evidence="2">The sequence shown here is derived from an EMBL/GenBank/DDBJ whole genome shotgun (WGS) entry which is preliminary data.</text>
</comment>
<evidence type="ECO:0000313" key="2">
    <source>
        <dbReference type="EMBL" id="SUP27074.1"/>
    </source>
</evidence>
<dbReference type="NCBIfam" id="TIGR02532">
    <property type="entry name" value="IV_pilin_GFxxxE"/>
    <property type="match status" value="1"/>
</dbReference>
<keyword evidence="1" id="KW-0812">Transmembrane</keyword>
<dbReference type="Gene3D" id="3.30.700.10">
    <property type="entry name" value="Glycoprotein, Type 4 Pilin"/>
    <property type="match status" value="1"/>
</dbReference>
<feature type="transmembrane region" description="Helical" evidence="1">
    <location>
        <begin position="21"/>
        <end position="42"/>
    </location>
</feature>
<reference evidence="2 3" key="1">
    <citation type="submission" date="2018-06" db="EMBL/GenBank/DDBJ databases">
        <authorList>
            <consortium name="Pathogen Informatics"/>
            <person name="Doyle S."/>
        </authorList>
    </citation>
    <scope>NUCLEOTIDE SEQUENCE [LARGE SCALE GENOMIC DNA]</scope>
    <source>
        <strain evidence="2 3">NCTC11327</strain>
    </source>
</reference>
<evidence type="ECO:0000313" key="3">
    <source>
        <dbReference type="Proteomes" id="UP000254626"/>
    </source>
</evidence>
<dbReference type="EMBL" id="UHIP01000001">
    <property type="protein sequence ID" value="SUP27074.1"/>
    <property type="molecule type" value="Genomic_DNA"/>
</dbReference>
<keyword evidence="1" id="KW-0472">Membrane</keyword>
<name>A0AAX2LTM1_VIBFL</name>
<dbReference type="AlphaFoldDB" id="A0AAX2LTM1"/>
<dbReference type="InterPro" id="IPR045584">
    <property type="entry name" value="Pilin-like"/>
</dbReference>
<dbReference type="InterPro" id="IPR031982">
    <property type="entry name" value="PilE-like"/>
</dbReference>
<dbReference type="SUPFAM" id="SSF54523">
    <property type="entry name" value="Pili subunits"/>
    <property type="match status" value="1"/>
</dbReference>
<evidence type="ECO:0000256" key="1">
    <source>
        <dbReference type="SAM" id="Phobius"/>
    </source>
</evidence>
<dbReference type="Proteomes" id="UP000254626">
    <property type="component" value="Unassembled WGS sequence"/>
</dbReference>
<dbReference type="InterPro" id="IPR012902">
    <property type="entry name" value="N_methyl_site"/>
</dbReference>